<dbReference type="EMBL" id="JACJUD010000003">
    <property type="protein sequence ID" value="MBB2495684.1"/>
    <property type="molecule type" value="Genomic_DNA"/>
</dbReference>
<dbReference type="AlphaFoldDB" id="A0A7W4LM41"/>
<feature type="region of interest" description="Disordered" evidence="1">
    <location>
        <begin position="102"/>
        <end position="136"/>
    </location>
</feature>
<evidence type="ECO:0000313" key="4">
    <source>
        <dbReference type="EMBL" id="MBB2495684.1"/>
    </source>
</evidence>
<feature type="signal peptide" evidence="2">
    <location>
        <begin position="1"/>
        <end position="31"/>
    </location>
</feature>
<reference evidence="4 5" key="1">
    <citation type="submission" date="2020-08" db="EMBL/GenBank/DDBJ databases">
        <authorList>
            <person name="Kim C.M."/>
        </authorList>
    </citation>
    <scope>NUCLEOTIDE SEQUENCE [LARGE SCALE GENOMIC DNA]</scope>
    <source>
        <strain evidence="4 5">UL070</strain>
    </source>
</reference>
<comment type="caution">
    <text evidence="4">The sequence shown here is derived from an EMBL/GenBank/DDBJ whole genome shotgun (WGS) entry which is preliminary data.</text>
</comment>
<evidence type="ECO:0000313" key="5">
    <source>
        <dbReference type="Proteomes" id="UP000542720"/>
    </source>
</evidence>
<dbReference type="Pfam" id="PF14346">
    <property type="entry name" value="DUF4398"/>
    <property type="match status" value="1"/>
</dbReference>
<protein>
    <submittedName>
        <fullName evidence="4">DUF4398 domain-containing protein</fullName>
    </submittedName>
</protein>
<accession>A0A7W4LM41</accession>
<evidence type="ECO:0000256" key="2">
    <source>
        <dbReference type="SAM" id="SignalP"/>
    </source>
</evidence>
<evidence type="ECO:0000256" key="1">
    <source>
        <dbReference type="SAM" id="MobiDB-lite"/>
    </source>
</evidence>
<gene>
    <name evidence="4" type="ORF">H3H51_11705</name>
</gene>
<proteinExistence type="predicted"/>
<organism evidence="4 5">
    <name type="scientific">Aquipseudomonas ullengensis</name>
    <dbReference type="NCBI Taxonomy" id="2759166"/>
    <lineage>
        <taxon>Bacteria</taxon>
        <taxon>Pseudomonadati</taxon>
        <taxon>Pseudomonadota</taxon>
        <taxon>Gammaproteobacteria</taxon>
        <taxon>Pseudomonadales</taxon>
        <taxon>Pseudomonadaceae</taxon>
        <taxon>Aquipseudomonas</taxon>
    </lineage>
</organism>
<dbReference type="RefSeq" id="WP_183089209.1">
    <property type="nucleotide sequence ID" value="NZ_JACJUD010000003.1"/>
</dbReference>
<dbReference type="InterPro" id="IPR025511">
    <property type="entry name" value="DUF4398"/>
</dbReference>
<feature type="domain" description="DUF4398" evidence="3">
    <location>
        <begin position="41"/>
        <end position="116"/>
    </location>
</feature>
<sequence>MELHIMNTSHVVTLPKTLLAALTLSGCAVLAGCAGTPPTEQFAVTNTVVKSAVAAGGPEFAPAEMKSAQDKLAQAETLLQEQRYDEARRLAEQAEWDARVAERKSQASKAQKTLQDSQQGVQQIREEGMRAPIIVQ</sequence>
<keyword evidence="2" id="KW-0732">Signal</keyword>
<dbReference type="Gene3D" id="1.20.1270.390">
    <property type="match status" value="1"/>
</dbReference>
<name>A0A7W4LM41_9GAMM</name>
<feature type="compositionally biased region" description="Polar residues" evidence="1">
    <location>
        <begin position="107"/>
        <end position="122"/>
    </location>
</feature>
<evidence type="ECO:0000259" key="3">
    <source>
        <dbReference type="Pfam" id="PF14346"/>
    </source>
</evidence>
<keyword evidence="5" id="KW-1185">Reference proteome</keyword>
<dbReference type="Proteomes" id="UP000542720">
    <property type="component" value="Unassembled WGS sequence"/>
</dbReference>
<feature type="chain" id="PRO_5030701438" evidence="2">
    <location>
        <begin position="32"/>
        <end position="136"/>
    </location>
</feature>